<sequence length="364" mass="39552">MRKSLKVMLTAMLMAALVFSVGIVSACSSGTSEEDAAKIEELTNQLTEAEKKLKEAEDEVKKLGEQIEAQKMTIGGTDNIDYMLADDGNSYIAIGPNDSTTDSHFEIATVYQGLPVTEIGEQAFSGYNEENLAAGTVKCVIRSVSIPSTVTTIGKKAFAYDGQLVDITFGGPFDPLSGEEALQQCGFTLVKFPVGQTGIPNGFLRENHSLETVILPEGVTWIGNGSFFDCSNIKDLYFPESITRIEANAFWGSFYITIANFPTNLEYLGKEAFYYCVNIAAPVVFGENFKFFGGNAFYNSRSIPSITFTVTEGWYSTQSENTTPGASDTTAMTAEQMTGDLKALLTKPGNEQEGAMGEYFFIRA</sequence>
<dbReference type="Gene3D" id="3.80.10.10">
    <property type="entry name" value="Ribonuclease Inhibitor"/>
    <property type="match status" value="3"/>
</dbReference>
<dbReference type="PANTHER" id="PTHR45661">
    <property type="entry name" value="SURFACE ANTIGEN"/>
    <property type="match status" value="1"/>
</dbReference>
<keyword evidence="2" id="KW-0732">Signal</keyword>
<dbReference type="EMBL" id="DVNE01000023">
    <property type="protein sequence ID" value="HIU61502.1"/>
    <property type="molecule type" value="Genomic_DNA"/>
</dbReference>
<keyword evidence="1" id="KW-0175">Coiled coil</keyword>
<dbReference type="SUPFAM" id="SSF52058">
    <property type="entry name" value="L domain-like"/>
    <property type="match status" value="1"/>
</dbReference>
<dbReference type="Proteomes" id="UP000824110">
    <property type="component" value="Unassembled WGS sequence"/>
</dbReference>
<comment type="caution">
    <text evidence="3">The sequence shown here is derived from an EMBL/GenBank/DDBJ whole genome shotgun (WGS) entry which is preliminary data.</text>
</comment>
<dbReference type="InterPro" id="IPR053139">
    <property type="entry name" value="Surface_bspA-like"/>
</dbReference>
<evidence type="ECO:0000256" key="1">
    <source>
        <dbReference type="SAM" id="Coils"/>
    </source>
</evidence>
<feature type="signal peptide" evidence="2">
    <location>
        <begin position="1"/>
        <end position="26"/>
    </location>
</feature>
<proteinExistence type="predicted"/>
<accession>A0A9D1MJK7</accession>
<evidence type="ECO:0000313" key="4">
    <source>
        <dbReference type="Proteomes" id="UP000824110"/>
    </source>
</evidence>
<dbReference type="InterPro" id="IPR026906">
    <property type="entry name" value="LRR_5"/>
</dbReference>
<dbReference type="Pfam" id="PF13306">
    <property type="entry name" value="LRR_5"/>
    <property type="match status" value="1"/>
</dbReference>
<reference evidence="3" key="1">
    <citation type="submission" date="2020-10" db="EMBL/GenBank/DDBJ databases">
        <authorList>
            <person name="Gilroy R."/>
        </authorList>
    </citation>
    <scope>NUCLEOTIDE SEQUENCE</scope>
    <source>
        <strain evidence="3">CHK195-12923</strain>
    </source>
</reference>
<dbReference type="AlphaFoldDB" id="A0A9D1MJK7"/>
<dbReference type="PANTHER" id="PTHR45661:SF3">
    <property type="entry name" value="IG-LIKE DOMAIN-CONTAINING PROTEIN"/>
    <property type="match status" value="1"/>
</dbReference>
<gene>
    <name evidence="3" type="ORF">IAB69_02515</name>
</gene>
<dbReference type="PROSITE" id="PS51257">
    <property type="entry name" value="PROKAR_LIPOPROTEIN"/>
    <property type="match status" value="1"/>
</dbReference>
<dbReference type="InterPro" id="IPR032675">
    <property type="entry name" value="LRR_dom_sf"/>
</dbReference>
<feature type="coiled-coil region" evidence="1">
    <location>
        <begin position="32"/>
        <end position="73"/>
    </location>
</feature>
<feature type="chain" id="PRO_5038691097" evidence="2">
    <location>
        <begin position="27"/>
        <end position="364"/>
    </location>
</feature>
<name>A0A9D1MJK7_9FIRM</name>
<organism evidence="3 4">
    <name type="scientific">Candidatus Coproplasma excrementigallinarum</name>
    <dbReference type="NCBI Taxonomy" id="2840747"/>
    <lineage>
        <taxon>Bacteria</taxon>
        <taxon>Bacillati</taxon>
        <taxon>Bacillota</taxon>
        <taxon>Clostridia</taxon>
        <taxon>Eubacteriales</taxon>
        <taxon>Candidatus Coproplasma</taxon>
    </lineage>
</organism>
<protein>
    <submittedName>
        <fullName evidence="3">Leucine-rich repeat protein</fullName>
    </submittedName>
</protein>
<reference evidence="3" key="2">
    <citation type="journal article" date="2021" name="PeerJ">
        <title>Extensive microbial diversity within the chicken gut microbiome revealed by metagenomics and culture.</title>
        <authorList>
            <person name="Gilroy R."/>
            <person name="Ravi A."/>
            <person name="Getino M."/>
            <person name="Pursley I."/>
            <person name="Horton D.L."/>
            <person name="Alikhan N.F."/>
            <person name="Baker D."/>
            <person name="Gharbi K."/>
            <person name="Hall N."/>
            <person name="Watson M."/>
            <person name="Adriaenssens E.M."/>
            <person name="Foster-Nyarko E."/>
            <person name="Jarju S."/>
            <person name="Secka A."/>
            <person name="Antonio M."/>
            <person name="Oren A."/>
            <person name="Chaudhuri R.R."/>
            <person name="La Ragione R."/>
            <person name="Hildebrand F."/>
            <person name="Pallen M.J."/>
        </authorList>
    </citation>
    <scope>NUCLEOTIDE SEQUENCE</scope>
    <source>
        <strain evidence="3">CHK195-12923</strain>
    </source>
</reference>
<evidence type="ECO:0000256" key="2">
    <source>
        <dbReference type="SAM" id="SignalP"/>
    </source>
</evidence>
<evidence type="ECO:0000313" key="3">
    <source>
        <dbReference type="EMBL" id="HIU61502.1"/>
    </source>
</evidence>